<dbReference type="GO" id="GO:0022857">
    <property type="term" value="F:transmembrane transporter activity"/>
    <property type="evidence" value="ECO:0007669"/>
    <property type="project" value="InterPro"/>
</dbReference>
<protein>
    <submittedName>
        <fullName evidence="6">Uncharacterized protein</fullName>
    </submittedName>
</protein>
<dbReference type="PANTHER" id="PTHR11119">
    <property type="entry name" value="XANTHINE-URACIL / VITAMIN C PERMEASE FAMILY MEMBER"/>
    <property type="match status" value="1"/>
</dbReference>
<dbReference type="Proteomes" id="UP001372338">
    <property type="component" value="Unassembled WGS sequence"/>
</dbReference>
<gene>
    <name evidence="6" type="ORF">RIF29_23354</name>
</gene>
<evidence type="ECO:0000256" key="3">
    <source>
        <dbReference type="ARBA" id="ARBA00022692"/>
    </source>
</evidence>
<evidence type="ECO:0000256" key="2">
    <source>
        <dbReference type="ARBA" id="ARBA00008821"/>
    </source>
</evidence>
<comment type="subcellular location">
    <subcellularLocation>
        <location evidence="1">Membrane</location>
        <topology evidence="1">Multi-pass membrane protein</topology>
    </subcellularLocation>
</comment>
<sequence length="136" mass="14260">MKSRGLHRLGVIASTAIVWTFAEILTAAGAYNKRSQRVQLSCRSDRSGLISASPWIRVPRPFQWGRPSFHVSSIFPAIAASLVATVESTGMFIAAARLGSATPIPPSVLGRGVGWLGIGTLMDAFFGAATGSTASV</sequence>
<proteinExistence type="inferred from homology"/>
<evidence type="ECO:0000256" key="5">
    <source>
        <dbReference type="ARBA" id="ARBA00023136"/>
    </source>
</evidence>
<accession>A0AAN9F853</accession>
<dbReference type="Pfam" id="PF00860">
    <property type="entry name" value="Xan_ur_permease"/>
    <property type="match status" value="1"/>
</dbReference>
<evidence type="ECO:0000256" key="1">
    <source>
        <dbReference type="ARBA" id="ARBA00004141"/>
    </source>
</evidence>
<evidence type="ECO:0000313" key="7">
    <source>
        <dbReference type="Proteomes" id="UP001372338"/>
    </source>
</evidence>
<dbReference type="AlphaFoldDB" id="A0AAN9F853"/>
<dbReference type="EMBL" id="JAYWIO010000004">
    <property type="protein sequence ID" value="KAK7270305.1"/>
    <property type="molecule type" value="Genomic_DNA"/>
</dbReference>
<comment type="caution">
    <text evidence="6">The sequence shown here is derived from an EMBL/GenBank/DDBJ whole genome shotgun (WGS) entry which is preliminary data.</text>
</comment>
<organism evidence="6 7">
    <name type="scientific">Crotalaria pallida</name>
    <name type="common">Smooth rattlebox</name>
    <name type="synonym">Crotalaria striata</name>
    <dbReference type="NCBI Taxonomy" id="3830"/>
    <lineage>
        <taxon>Eukaryota</taxon>
        <taxon>Viridiplantae</taxon>
        <taxon>Streptophyta</taxon>
        <taxon>Embryophyta</taxon>
        <taxon>Tracheophyta</taxon>
        <taxon>Spermatophyta</taxon>
        <taxon>Magnoliopsida</taxon>
        <taxon>eudicotyledons</taxon>
        <taxon>Gunneridae</taxon>
        <taxon>Pentapetalae</taxon>
        <taxon>rosids</taxon>
        <taxon>fabids</taxon>
        <taxon>Fabales</taxon>
        <taxon>Fabaceae</taxon>
        <taxon>Papilionoideae</taxon>
        <taxon>50 kb inversion clade</taxon>
        <taxon>genistoids sensu lato</taxon>
        <taxon>core genistoids</taxon>
        <taxon>Crotalarieae</taxon>
        <taxon>Crotalaria</taxon>
    </lineage>
</organism>
<evidence type="ECO:0000256" key="4">
    <source>
        <dbReference type="ARBA" id="ARBA00022989"/>
    </source>
</evidence>
<dbReference type="InterPro" id="IPR006043">
    <property type="entry name" value="NCS2"/>
</dbReference>
<comment type="similarity">
    <text evidence="2">Belongs to the nucleobase:cation symporter-2 (NCS2) (TC 2.A.40) family.</text>
</comment>
<keyword evidence="3" id="KW-0812">Transmembrane</keyword>
<reference evidence="6 7" key="1">
    <citation type="submission" date="2024-01" db="EMBL/GenBank/DDBJ databases">
        <title>The genomes of 5 underutilized Papilionoideae crops provide insights into root nodulation and disease resistanc.</title>
        <authorList>
            <person name="Yuan L."/>
        </authorList>
    </citation>
    <scope>NUCLEOTIDE SEQUENCE [LARGE SCALE GENOMIC DNA]</scope>
    <source>
        <strain evidence="6">ZHUSHIDOU_FW_LH</strain>
        <tissue evidence="6">Leaf</tissue>
    </source>
</reference>
<keyword evidence="5" id="KW-0472">Membrane</keyword>
<name>A0AAN9F853_CROPI</name>
<keyword evidence="7" id="KW-1185">Reference proteome</keyword>
<evidence type="ECO:0000313" key="6">
    <source>
        <dbReference type="EMBL" id="KAK7270305.1"/>
    </source>
</evidence>
<keyword evidence="4" id="KW-1133">Transmembrane helix</keyword>
<dbReference type="GO" id="GO:0016020">
    <property type="term" value="C:membrane"/>
    <property type="evidence" value="ECO:0007669"/>
    <property type="project" value="UniProtKB-SubCell"/>
</dbReference>